<accession>X1CMF5</accession>
<name>X1CMF5_9ZZZZ</name>
<organism evidence="1">
    <name type="scientific">marine sediment metagenome</name>
    <dbReference type="NCBI Taxonomy" id="412755"/>
    <lineage>
        <taxon>unclassified sequences</taxon>
        <taxon>metagenomes</taxon>
        <taxon>ecological metagenomes</taxon>
    </lineage>
</organism>
<reference evidence="1" key="1">
    <citation type="journal article" date="2014" name="Front. Microbiol.">
        <title>High frequency of phylogenetically diverse reductive dehalogenase-homologous genes in deep subseafloor sedimentary metagenomes.</title>
        <authorList>
            <person name="Kawai M."/>
            <person name="Futagami T."/>
            <person name="Toyoda A."/>
            <person name="Takaki Y."/>
            <person name="Nishi S."/>
            <person name="Hori S."/>
            <person name="Arai W."/>
            <person name="Tsubouchi T."/>
            <person name="Morono Y."/>
            <person name="Uchiyama I."/>
            <person name="Ito T."/>
            <person name="Fujiyama A."/>
            <person name="Inagaki F."/>
            <person name="Takami H."/>
        </authorList>
    </citation>
    <scope>NUCLEOTIDE SEQUENCE</scope>
    <source>
        <strain evidence="1">Expedition CK06-06</strain>
    </source>
</reference>
<evidence type="ECO:0000313" key="1">
    <source>
        <dbReference type="EMBL" id="GAH09591.1"/>
    </source>
</evidence>
<proteinExistence type="predicted"/>
<comment type="caution">
    <text evidence="1">The sequence shown here is derived from an EMBL/GenBank/DDBJ whole genome shotgun (WGS) entry which is preliminary data.</text>
</comment>
<sequence length="184" mass="20957">YGCGHKHTFRLDKENNVGRPGSTCYVKWETEHKGSKKVIVVDVDTSGCEYEVETLNDVRGFKFVPPINISKMGPEQADKSIKDSLDKLSPKEKSIIILQVNGTIDPETERKMERTKVLQYGEKQHNPLFLHIAANWRCSVPDDIKFSQPLDVETSVEEYMDYTRDDLKDKVKTIMGKYLGGSSK</sequence>
<dbReference type="AlphaFoldDB" id="X1CMF5"/>
<protein>
    <submittedName>
        <fullName evidence="1">Uncharacterized protein</fullName>
    </submittedName>
</protein>
<feature type="non-terminal residue" evidence="1">
    <location>
        <position position="1"/>
    </location>
</feature>
<gene>
    <name evidence="1" type="ORF">S01H4_55882</name>
</gene>
<dbReference type="EMBL" id="BART01032308">
    <property type="protein sequence ID" value="GAH09591.1"/>
    <property type="molecule type" value="Genomic_DNA"/>
</dbReference>